<keyword evidence="4 6" id="KW-0808">Transferase</keyword>
<organism evidence="9 10">
    <name type="scientific">Marinobacter excellens LAMA 842</name>
    <dbReference type="NCBI Taxonomy" id="1306954"/>
    <lineage>
        <taxon>Bacteria</taxon>
        <taxon>Pseudomonadati</taxon>
        <taxon>Pseudomonadota</taxon>
        <taxon>Gammaproteobacteria</taxon>
        <taxon>Pseudomonadales</taxon>
        <taxon>Marinobacteraceae</taxon>
        <taxon>Marinobacter</taxon>
    </lineage>
</organism>
<evidence type="ECO:0000256" key="5">
    <source>
        <dbReference type="ARBA" id="ARBA00022691"/>
    </source>
</evidence>
<sequence length="355" mass="38132">MSALTNTHDVLLRNRDLLQGRLALLGVTEPLVLSQCGDSGLAMSEHAGVYSALAQRSGWQACFGYDTDGLAAADYDTVVVFLPKARAELALRLTMARFLGCEGARLVLIGEKKEGIGGAVKQFNEVASDTGKVDSARHCQVWVGTNSQPLSVFDIREWISWSQLECAGVEIAVAGLPGVFSDGELDAGTRMLLETLAESPLKAERVLDFACGAGVIGSWLQGFANRHGRSPVTVDGVDVQAQAVLCAEATYAKAGSHGQIYAADGLSTLEGRWQAVVTNPPFHSGVKTDTSMTEQFLRDVAGHLMPGGELRLVANSFLPYEGDIQRHIGPVERLAQDRRFTVYRAFRRASAGLRP</sequence>
<dbReference type="PANTHER" id="PTHR47816">
    <property type="entry name" value="RIBOSOMAL RNA SMALL SUBUNIT METHYLTRANSFERASE C"/>
    <property type="match status" value="1"/>
</dbReference>
<dbReference type="InterPro" id="IPR007848">
    <property type="entry name" value="Small_mtfrase_dom"/>
</dbReference>
<dbReference type="GO" id="GO:0052914">
    <property type="term" value="F:16S rRNA (guanine(1207)-N(2))-methyltransferase activity"/>
    <property type="evidence" value="ECO:0007669"/>
    <property type="project" value="UniProtKB-EC"/>
</dbReference>
<evidence type="ECO:0000256" key="3">
    <source>
        <dbReference type="ARBA" id="ARBA00022603"/>
    </source>
</evidence>
<name>A0A137SCU5_9GAMM</name>
<feature type="domain" description="Methyltransferase small N-terminal" evidence="8">
    <location>
        <begin position="10"/>
        <end position="160"/>
    </location>
</feature>
<dbReference type="SUPFAM" id="SSF53335">
    <property type="entry name" value="S-adenosyl-L-methionine-dependent methyltransferases"/>
    <property type="match status" value="1"/>
</dbReference>
<dbReference type="HAMAP" id="MF_01862">
    <property type="entry name" value="16SrRNA_methyltr_C"/>
    <property type="match status" value="1"/>
</dbReference>
<dbReference type="InterPro" id="IPR023543">
    <property type="entry name" value="rRNA_ssu_MeTfrase_C"/>
</dbReference>
<evidence type="ECO:0000256" key="1">
    <source>
        <dbReference type="ARBA" id="ARBA00022490"/>
    </source>
</evidence>
<keyword evidence="2 6" id="KW-0698">rRNA processing</keyword>
<comment type="similarity">
    <text evidence="6">Belongs to the methyltransferase superfamily. RsmC family.</text>
</comment>
<gene>
    <name evidence="6" type="primary">rsmC</name>
    <name evidence="9" type="ORF">J122_1775</name>
</gene>
<dbReference type="EMBL" id="LOCO01000007">
    <property type="protein sequence ID" value="KXO10266.1"/>
    <property type="molecule type" value="Genomic_DNA"/>
</dbReference>
<comment type="subcellular location">
    <subcellularLocation>
        <location evidence="6">Cytoplasm</location>
    </subcellularLocation>
</comment>
<dbReference type="InterPro" id="IPR013675">
    <property type="entry name" value="Mtase_sm_N"/>
</dbReference>
<keyword evidence="3 6" id="KW-0489">Methyltransferase</keyword>
<evidence type="ECO:0000256" key="6">
    <source>
        <dbReference type="HAMAP-Rule" id="MF_01862"/>
    </source>
</evidence>
<evidence type="ECO:0000259" key="8">
    <source>
        <dbReference type="Pfam" id="PF08468"/>
    </source>
</evidence>
<dbReference type="PATRIC" id="fig|1306954.6.peg.3752"/>
<dbReference type="Pfam" id="PF05175">
    <property type="entry name" value="MTS"/>
    <property type="match status" value="1"/>
</dbReference>
<comment type="function">
    <text evidence="6">Specifically methylates the guanine in position 1207 of 16S rRNA in the 30S particle.</text>
</comment>
<accession>A0A137SCU5</accession>
<evidence type="ECO:0000256" key="2">
    <source>
        <dbReference type="ARBA" id="ARBA00022552"/>
    </source>
</evidence>
<keyword evidence="1 6" id="KW-0963">Cytoplasm</keyword>
<dbReference type="RefSeq" id="WP_061331844.1">
    <property type="nucleotide sequence ID" value="NZ_LOCO01000007.1"/>
</dbReference>
<comment type="catalytic activity">
    <reaction evidence="6">
        <text>guanosine(1207) in 16S rRNA + S-adenosyl-L-methionine = N(2)-methylguanosine(1207) in 16S rRNA + S-adenosyl-L-homocysteine + H(+)</text>
        <dbReference type="Rhea" id="RHEA:42736"/>
        <dbReference type="Rhea" id="RHEA-COMP:10213"/>
        <dbReference type="Rhea" id="RHEA-COMP:10214"/>
        <dbReference type="ChEBI" id="CHEBI:15378"/>
        <dbReference type="ChEBI" id="CHEBI:57856"/>
        <dbReference type="ChEBI" id="CHEBI:59789"/>
        <dbReference type="ChEBI" id="CHEBI:74269"/>
        <dbReference type="ChEBI" id="CHEBI:74481"/>
        <dbReference type="EC" id="2.1.1.172"/>
    </reaction>
</comment>
<dbReference type="CDD" id="cd02440">
    <property type="entry name" value="AdoMet_MTases"/>
    <property type="match status" value="1"/>
</dbReference>
<dbReference type="PANTHER" id="PTHR47816:SF4">
    <property type="entry name" value="RIBOSOMAL RNA SMALL SUBUNIT METHYLTRANSFERASE C"/>
    <property type="match status" value="1"/>
</dbReference>
<dbReference type="Proteomes" id="UP000070282">
    <property type="component" value="Unassembled WGS sequence"/>
</dbReference>
<keyword evidence="5 6" id="KW-0949">S-adenosyl-L-methionine</keyword>
<dbReference type="Pfam" id="PF08468">
    <property type="entry name" value="MTS_N"/>
    <property type="match status" value="1"/>
</dbReference>
<comment type="caution">
    <text evidence="9">The sequence shown here is derived from an EMBL/GenBank/DDBJ whole genome shotgun (WGS) entry which is preliminary data.</text>
</comment>
<feature type="domain" description="Methyltransferase small" evidence="7">
    <location>
        <begin position="171"/>
        <end position="344"/>
    </location>
</feature>
<dbReference type="EC" id="2.1.1.172" evidence="6"/>
<protein>
    <recommendedName>
        <fullName evidence="6">Ribosomal RNA small subunit methyltransferase C</fullName>
        <ecNumber evidence="6">2.1.1.172</ecNumber>
    </recommendedName>
    <alternativeName>
        <fullName evidence="6">16S rRNA m2G1207 methyltransferase</fullName>
    </alternativeName>
    <alternativeName>
        <fullName evidence="6">rRNA (guanine-N(2)-)-methyltransferase RsmC</fullName>
    </alternativeName>
</protein>
<proteinExistence type="inferred from homology"/>
<dbReference type="InterPro" id="IPR046977">
    <property type="entry name" value="RsmC/RlmG"/>
</dbReference>
<evidence type="ECO:0000256" key="4">
    <source>
        <dbReference type="ARBA" id="ARBA00022679"/>
    </source>
</evidence>
<dbReference type="GO" id="GO:0005737">
    <property type="term" value="C:cytoplasm"/>
    <property type="evidence" value="ECO:0007669"/>
    <property type="project" value="UniProtKB-SubCell"/>
</dbReference>
<dbReference type="AlphaFoldDB" id="A0A137SCU5"/>
<evidence type="ECO:0000259" key="7">
    <source>
        <dbReference type="Pfam" id="PF05175"/>
    </source>
</evidence>
<dbReference type="InterPro" id="IPR029063">
    <property type="entry name" value="SAM-dependent_MTases_sf"/>
</dbReference>
<dbReference type="Gene3D" id="3.40.50.150">
    <property type="entry name" value="Vaccinia Virus protein VP39"/>
    <property type="match status" value="2"/>
</dbReference>
<evidence type="ECO:0000313" key="10">
    <source>
        <dbReference type="Proteomes" id="UP000070282"/>
    </source>
</evidence>
<reference evidence="10" key="1">
    <citation type="submission" date="2015-12" db="EMBL/GenBank/DDBJ databases">
        <authorList>
            <person name="Lima A."/>
            <person name="Farahani Zayas N."/>
            <person name="Castro Da Silva M.A."/>
            <person name="Cabral A."/>
            <person name="Pessatti M.L."/>
        </authorList>
    </citation>
    <scope>NUCLEOTIDE SEQUENCE [LARGE SCALE GENOMIC DNA]</scope>
    <source>
        <strain evidence="10">LAMA 842</strain>
    </source>
</reference>
<keyword evidence="10" id="KW-1185">Reference proteome</keyword>
<evidence type="ECO:0000313" key="9">
    <source>
        <dbReference type="EMBL" id="KXO10266.1"/>
    </source>
</evidence>
<comment type="subunit">
    <text evidence="6">Monomer.</text>
</comment>